<dbReference type="EMBL" id="CP027306">
    <property type="protein sequence ID" value="AXE81235.1"/>
    <property type="molecule type" value="Genomic_DNA"/>
</dbReference>
<dbReference type="Proteomes" id="UP000252698">
    <property type="component" value="Chromosome"/>
</dbReference>
<dbReference type="GeneID" id="95523490"/>
<dbReference type="KEGG" id="sata:C5746_34605"/>
<evidence type="ECO:0000256" key="1">
    <source>
        <dbReference type="SAM" id="MobiDB-lite"/>
    </source>
</evidence>
<feature type="region of interest" description="Disordered" evidence="1">
    <location>
        <begin position="56"/>
        <end position="118"/>
    </location>
</feature>
<reference evidence="2 3" key="1">
    <citation type="journal article" date="2018" name="Front. Microbiol.">
        <title>Genome Sequencing of Streptomyces atratus SCSIOZH16 and Activation Production of Nocardamine via Metabolic Engineering.</title>
        <authorList>
            <person name="Li Y."/>
            <person name="Zhang C."/>
            <person name="Liu C."/>
            <person name="Ju J."/>
            <person name="Ma J."/>
        </authorList>
    </citation>
    <scope>NUCLEOTIDE SEQUENCE [LARGE SCALE GENOMIC DNA]</scope>
    <source>
        <strain evidence="2 3">SCSIO_ZH16</strain>
    </source>
</reference>
<feature type="region of interest" description="Disordered" evidence="1">
    <location>
        <begin position="161"/>
        <end position="189"/>
    </location>
</feature>
<evidence type="ECO:0000313" key="2">
    <source>
        <dbReference type="EMBL" id="AXE81235.1"/>
    </source>
</evidence>
<sequence length="189" mass="19836">MPPRARPGTLARHRTAQAARQVFVALLLTVLTVVGGAPAAAGSVLPARPFAGVPPSAAYSPGAHQPTPHTDRTARTGTVHDTRRTRTATATDPHRPTPTTAPRPRAGTDHARTQHHLPPPGPHFLLPGAPGIRVPHHAPQRAPAAPPRATDRFRVALPAVRGPPRTAVHRPPVLPPVPSHRPAGTSSPR</sequence>
<feature type="compositionally biased region" description="Low complexity" evidence="1">
    <location>
        <begin position="87"/>
        <end position="105"/>
    </location>
</feature>
<dbReference type="AlphaFoldDB" id="A0A2Z5JPC5"/>
<evidence type="ECO:0000313" key="3">
    <source>
        <dbReference type="Proteomes" id="UP000252698"/>
    </source>
</evidence>
<accession>A0A2Z5JPC5</accession>
<organism evidence="2 3">
    <name type="scientific">Streptomyces atratus</name>
    <dbReference type="NCBI Taxonomy" id="1893"/>
    <lineage>
        <taxon>Bacteria</taxon>
        <taxon>Bacillati</taxon>
        <taxon>Actinomycetota</taxon>
        <taxon>Actinomycetes</taxon>
        <taxon>Kitasatosporales</taxon>
        <taxon>Streptomycetaceae</taxon>
        <taxon>Streptomyces</taxon>
    </lineage>
</organism>
<name>A0A2Z5JPC5_STRAR</name>
<feature type="compositionally biased region" description="Basic and acidic residues" evidence="1">
    <location>
        <begin position="69"/>
        <end position="84"/>
    </location>
</feature>
<protein>
    <submittedName>
        <fullName evidence="2">Uncharacterized protein</fullName>
    </submittedName>
</protein>
<gene>
    <name evidence="2" type="ORF">C5746_34605</name>
</gene>
<proteinExistence type="predicted"/>
<dbReference type="RefSeq" id="WP_114247644.1">
    <property type="nucleotide sequence ID" value="NZ_CP027306.1"/>
</dbReference>